<keyword evidence="3 6" id="KW-0547">Nucleotide-binding</keyword>
<dbReference type="InterPro" id="IPR011009">
    <property type="entry name" value="Kinase-like_dom_sf"/>
</dbReference>
<sequence length="465" mass="47177">MALAALASRGASAAVSRPPSVTARQAAPPPLPLPSHRPGSAGRAPFAPAAAAGDADAVVAAAALMLPAAEQQALEAPPPPCLGLLAPRSATAAASPDPEPLAAPRAAAPPPLPPRAAPAALGAGAAAGYPDAHAGLQPPAPAAVQLGAGQFEAAYKMEELLGSGTFGDVRVATEAATGRQVAVKILVKRQRGRDRRDEALREAAFGAALQGCPVVARLFGVYEDPERLYIVQELCAGGDVASLLAASGGRLDEREAAAVMLPVLRFLAHAHAAGVCYGDVKPGNFVLRSLYPCVSHLLDPSHPRGPLSIAAVDFGCCQSVAVDECLEELPVSGTPAYLSPEAFRHCFGMPSDVWAAGVMLYQLLTGAFPFWEGGANEFDAMSAFELRDGVVRGKVIFAEDPWQSISPSARRLVAAMLQKDPAARIGAAAAAAHLWFAEALGSEGGGGANGGDGSGGGGAAWTSAR</sequence>
<dbReference type="InParanoid" id="A0A2V0P242"/>
<dbReference type="GO" id="GO:0005524">
    <property type="term" value="F:ATP binding"/>
    <property type="evidence" value="ECO:0007669"/>
    <property type="project" value="UniProtKB-UniRule"/>
</dbReference>
<dbReference type="InterPro" id="IPR017441">
    <property type="entry name" value="Protein_kinase_ATP_BS"/>
</dbReference>
<evidence type="ECO:0000313" key="10">
    <source>
        <dbReference type="EMBL" id="GBF93649.1"/>
    </source>
</evidence>
<evidence type="ECO:0000256" key="8">
    <source>
        <dbReference type="SAM" id="MobiDB-lite"/>
    </source>
</evidence>
<protein>
    <submittedName>
        <fullName evidence="10">Calcium-dependent kinase</fullName>
    </submittedName>
</protein>
<evidence type="ECO:0000256" key="5">
    <source>
        <dbReference type="ARBA" id="ARBA00022840"/>
    </source>
</evidence>
<keyword evidence="11" id="KW-1185">Reference proteome</keyword>
<evidence type="ECO:0000256" key="4">
    <source>
        <dbReference type="ARBA" id="ARBA00022777"/>
    </source>
</evidence>
<evidence type="ECO:0000256" key="6">
    <source>
        <dbReference type="PROSITE-ProRule" id="PRU10141"/>
    </source>
</evidence>
<dbReference type="OrthoDB" id="68483at2759"/>
<evidence type="ECO:0000256" key="7">
    <source>
        <dbReference type="RuleBase" id="RU000304"/>
    </source>
</evidence>
<evidence type="ECO:0000256" key="1">
    <source>
        <dbReference type="ARBA" id="ARBA00022527"/>
    </source>
</evidence>
<dbReference type="InterPro" id="IPR000719">
    <property type="entry name" value="Prot_kinase_dom"/>
</dbReference>
<keyword evidence="2" id="KW-0808">Transferase</keyword>
<dbReference type="PANTHER" id="PTHR24349">
    <property type="entry name" value="SERINE/THREONINE-PROTEIN KINASE"/>
    <property type="match status" value="1"/>
</dbReference>
<dbReference type="EMBL" id="BDRX01000043">
    <property type="protein sequence ID" value="GBF93649.1"/>
    <property type="molecule type" value="Genomic_DNA"/>
</dbReference>
<keyword evidence="1 7" id="KW-0723">Serine/threonine-protein kinase</keyword>
<dbReference type="PROSITE" id="PS50011">
    <property type="entry name" value="PROTEIN_KINASE_DOM"/>
    <property type="match status" value="1"/>
</dbReference>
<dbReference type="InterPro" id="IPR050205">
    <property type="entry name" value="CDPK_Ser/Thr_kinases"/>
</dbReference>
<dbReference type="Gene3D" id="1.10.510.10">
    <property type="entry name" value="Transferase(Phosphotransferase) domain 1"/>
    <property type="match status" value="1"/>
</dbReference>
<dbReference type="Pfam" id="PF00069">
    <property type="entry name" value="Pkinase"/>
    <property type="match status" value="1"/>
</dbReference>
<dbReference type="Proteomes" id="UP000247498">
    <property type="component" value="Unassembled WGS sequence"/>
</dbReference>
<dbReference type="STRING" id="307507.A0A2V0P242"/>
<dbReference type="SMART" id="SM00220">
    <property type="entry name" value="S_TKc"/>
    <property type="match status" value="1"/>
</dbReference>
<keyword evidence="4 10" id="KW-0418">Kinase</keyword>
<name>A0A2V0P242_9CHLO</name>
<feature type="region of interest" description="Disordered" evidence="8">
    <location>
        <begin position="89"/>
        <end position="119"/>
    </location>
</feature>
<dbReference type="PROSITE" id="PS00108">
    <property type="entry name" value="PROTEIN_KINASE_ST"/>
    <property type="match status" value="1"/>
</dbReference>
<feature type="region of interest" description="Disordered" evidence="8">
    <location>
        <begin position="1"/>
        <end position="48"/>
    </location>
</feature>
<accession>A0A2V0P242</accession>
<reference evidence="10 11" key="1">
    <citation type="journal article" date="2018" name="Sci. Rep.">
        <title>Raphidocelis subcapitata (=Pseudokirchneriella subcapitata) provides an insight into genome evolution and environmental adaptations in the Sphaeropleales.</title>
        <authorList>
            <person name="Suzuki S."/>
            <person name="Yamaguchi H."/>
            <person name="Nakajima N."/>
            <person name="Kawachi M."/>
        </authorList>
    </citation>
    <scope>NUCLEOTIDE SEQUENCE [LARGE SCALE GENOMIC DNA]</scope>
    <source>
        <strain evidence="10 11">NIES-35</strain>
    </source>
</reference>
<feature type="compositionally biased region" description="Low complexity" evidence="8">
    <location>
        <begin position="1"/>
        <end position="23"/>
    </location>
</feature>
<evidence type="ECO:0000313" key="11">
    <source>
        <dbReference type="Proteomes" id="UP000247498"/>
    </source>
</evidence>
<dbReference type="PROSITE" id="PS00107">
    <property type="entry name" value="PROTEIN_KINASE_ATP"/>
    <property type="match status" value="1"/>
</dbReference>
<dbReference type="GO" id="GO:0004674">
    <property type="term" value="F:protein serine/threonine kinase activity"/>
    <property type="evidence" value="ECO:0007669"/>
    <property type="project" value="UniProtKB-KW"/>
</dbReference>
<proteinExistence type="inferred from homology"/>
<comment type="similarity">
    <text evidence="7">Belongs to the protein kinase superfamily.</text>
</comment>
<keyword evidence="5 6" id="KW-0067">ATP-binding</keyword>
<dbReference type="InterPro" id="IPR008271">
    <property type="entry name" value="Ser/Thr_kinase_AS"/>
</dbReference>
<comment type="caution">
    <text evidence="10">The sequence shown here is derived from an EMBL/GenBank/DDBJ whole genome shotgun (WGS) entry which is preliminary data.</text>
</comment>
<dbReference type="AlphaFoldDB" id="A0A2V0P242"/>
<organism evidence="10 11">
    <name type="scientific">Raphidocelis subcapitata</name>
    <dbReference type="NCBI Taxonomy" id="307507"/>
    <lineage>
        <taxon>Eukaryota</taxon>
        <taxon>Viridiplantae</taxon>
        <taxon>Chlorophyta</taxon>
        <taxon>core chlorophytes</taxon>
        <taxon>Chlorophyceae</taxon>
        <taxon>CS clade</taxon>
        <taxon>Sphaeropleales</taxon>
        <taxon>Selenastraceae</taxon>
        <taxon>Raphidocelis</taxon>
    </lineage>
</organism>
<feature type="domain" description="Protein kinase" evidence="9">
    <location>
        <begin position="155"/>
        <end position="436"/>
    </location>
</feature>
<evidence type="ECO:0000256" key="2">
    <source>
        <dbReference type="ARBA" id="ARBA00022679"/>
    </source>
</evidence>
<feature type="binding site" evidence="6">
    <location>
        <position position="184"/>
    </location>
    <ligand>
        <name>ATP</name>
        <dbReference type="ChEBI" id="CHEBI:30616"/>
    </ligand>
</feature>
<dbReference type="SUPFAM" id="SSF56112">
    <property type="entry name" value="Protein kinase-like (PK-like)"/>
    <property type="match status" value="1"/>
</dbReference>
<gene>
    <name evidence="10" type="ORF">Rsub_06752</name>
</gene>
<feature type="compositionally biased region" description="Pro residues" evidence="8">
    <location>
        <begin position="97"/>
        <end position="116"/>
    </location>
</feature>
<evidence type="ECO:0000256" key="3">
    <source>
        <dbReference type="ARBA" id="ARBA00022741"/>
    </source>
</evidence>
<evidence type="ECO:0000259" key="9">
    <source>
        <dbReference type="PROSITE" id="PS50011"/>
    </source>
</evidence>